<proteinExistence type="predicted"/>
<dbReference type="STRING" id="253628.A0A0D2ALW0"/>
<dbReference type="SMART" id="SM00233">
    <property type="entry name" value="PH"/>
    <property type="match status" value="1"/>
</dbReference>
<dbReference type="InParanoid" id="A0A0D2ALW0"/>
<dbReference type="InterPro" id="IPR001849">
    <property type="entry name" value="PH_domain"/>
</dbReference>
<dbReference type="InterPro" id="IPR058155">
    <property type="entry name" value="Skg3/CAF120-like_PH"/>
</dbReference>
<dbReference type="FunFam" id="2.30.29.30:FF:000203">
    <property type="entry name" value="PH domain-containing protein"/>
    <property type="match status" value="1"/>
</dbReference>
<gene>
    <name evidence="3" type="ORF">PV09_01427</name>
</gene>
<accession>A0A0D2ALW0</accession>
<feature type="compositionally biased region" description="Polar residues" evidence="1">
    <location>
        <begin position="582"/>
        <end position="603"/>
    </location>
</feature>
<dbReference type="FunCoup" id="A0A0D2ALW0">
    <property type="interactions" value="161"/>
</dbReference>
<dbReference type="Pfam" id="PF15410">
    <property type="entry name" value="PH_9"/>
    <property type="match status" value="1"/>
</dbReference>
<feature type="compositionally biased region" description="Polar residues" evidence="1">
    <location>
        <begin position="66"/>
        <end position="79"/>
    </location>
</feature>
<feature type="compositionally biased region" description="Low complexity" evidence="1">
    <location>
        <begin position="80"/>
        <end position="90"/>
    </location>
</feature>
<feature type="region of interest" description="Disordered" evidence="1">
    <location>
        <begin position="482"/>
        <end position="648"/>
    </location>
</feature>
<feature type="region of interest" description="Disordered" evidence="1">
    <location>
        <begin position="660"/>
        <end position="724"/>
    </location>
</feature>
<feature type="region of interest" description="Disordered" evidence="1">
    <location>
        <begin position="878"/>
        <end position="983"/>
    </location>
</feature>
<feature type="compositionally biased region" description="Low complexity" evidence="1">
    <location>
        <begin position="938"/>
        <end position="950"/>
    </location>
</feature>
<feature type="compositionally biased region" description="Polar residues" evidence="1">
    <location>
        <begin position="694"/>
        <end position="706"/>
    </location>
</feature>
<evidence type="ECO:0000256" key="1">
    <source>
        <dbReference type="SAM" id="MobiDB-lite"/>
    </source>
</evidence>
<feature type="domain" description="PH" evidence="2">
    <location>
        <begin position="123"/>
        <end position="241"/>
    </location>
</feature>
<feature type="region of interest" description="Disordered" evidence="1">
    <location>
        <begin position="762"/>
        <end position="781"/>
    </location>
</feature>
<dbReference type="Gene3D" id="2.30.29.30">
    <property type="entry name" value="Pleckstrin-homology domain (PH domain)/Phosphotyrosine-binding domain (PTB)"/>
    <property type="match status" value="1"/>
</dbReference>
<dbReference type="VEuPathDB" id="FungiDB:PV09_01427"/>
<sequence length="983" mass="107565">MARNRVSSFFEKWSHYPRESGSPPAEHRSSFSPKSRGVLVKESRSPPGDLSAPPSTTTTADAAPVNTESPNPPGTQANTSGSRSSSRPSSMVHTYQPPLMEVANDTPPELQPIFTFLNSHSNKLYQEGYFLKLHDLDTKGRPSKDRKWQECFAQLVGTVLSLWDAAELDAAGEDGEVVPTFINLADASIKMIHSLPMNEGDGSQLQNVLSISTAASNRYLLHFNSYNSLTQWTSGIRLAMYEYATLQEAYTGSLVAGKGKTLNNIRQILERNRFKYEDWARVRFGAGTPWRRCWFVITPPDEKEWEKAQKMAKKNKYAKPPVLKGDIKFYETRKVTKRTRPIATITNAYSAYAIYPQSKPLIDQSTLVKIEGKITVHSMPESVTEGFVFVMPEVHPAISGFEMMLRFLFPVWDTFALYGRPHRLIADVLDQRGLMFAMPRDRRYGYLDILDVAAQINTEGSSTWTERQWRLKLKELTSKRMLAMADEPRRKVQSRTSMPGVRSNTLRFEDSGRNPPAGHNPPRRAESAMAGTIQREDSGHRRAASEANGLNPYQRDGSVRLNQSTSAIHEQDDEPPAPPPHSTFTSSESVAQLANVSSGTPSPDQDIPVEVKAMATRSPPPAPVDPPNFTHAPSERPRNRPNQAPEIRRGVSDLDAETRAQMAEATGSNAQVPQSAPPPYDPNGAASVHGQAPYSMQSSSRGTSPDSRGAANYRRNGPNVPQLATIPASPYVEQESPILDRAGQVLPPPTVSELAPSVVSNLSTATTTTTTTTTTSRATTTTTANNNLAATAAMAALSATPPYTKSPSPTLANNPVEQAYNLYKTSSNSSNSSLQKVATSGSTKSGAAVLEHKFSVQRKPVGTRASGQNQLAAVTGVNPLANPQWNPQRYSYQSPEPVYGQMSPYGQQEGYVPSAPTQVHGQLQATGPPMQSNVYHLPYSQSSSEHNSSPPQQPPPPSSYGQMAYRPTAQTNSTSQPNGRSWT</sequence>
<feature type="compositionally biased region" description="Low complexity" evidence="1">
    <location>
        <begin position="51"/>
        <end position="64"/>
    </location>
</feature>
<feature type="compositionally biased region" description="Basic and acidic residues" evidence="1">
    <location>
        <begin position="534"/>
        <end position="544"/>
    </location>
</feature>
<feature type="compositionally biased region" description="Polar residues" evidence="1">
    <location>
        <begin position="881"/>
        <end position="894"/>
    </location>
</feature>
<feature type="compositionally biased region" description="Polar residues" evidence="1">
    <location>
        <begin position="915"/>
        <end position="934"/>
    </location>
</feature>
<dbReference type="AlphaFoldDB" id="A0A0D2ALW0"/>
<reference evidence="3 4" key="1">
    <citation type="submission" date="2015-01" db="EMBL/GenBank/DDBJ databases">
        <title>The Genome Sequence of Ochroconis gallopava CBS43764.</title>
        <authorList>
            <consortium name="The Broad Institute Genomics Platform"/>
            <person name="Cuomo C."/>
            <person name="de Hoog S."/>
            <person name="Gorbushina A."/>
            <person name="Stielow B."/>
            <person name="Teixiera M."/>
            <person name="Abouelleil A."/>
            <person name="Chapman S.B."/>
            <person name="Priest M."/>
            <person name="Young S.K."/>
            <person name="Wortman J."/>
            <person name="Nusbaum C."/>
            <person name="Birren B."/>
        </authorList>
    </citation>
    <scope>NUCLEOTIDE SEQUENCE [LARGE SCALE GENOMIC DNA]</scope>
    <source>
        <strain evidence="3 4">CBS 43764</strain>
    </source>
</reference>
<feature type="compositionally biased region" description="Polar residues" evidence="1">
    <location>
        <begin position="968"/>
        <end position="983"/>
    </location>
</feature>
<evidence type="ECO:0000259" key="2">
    <source>
        <dbReference type="PROSITE" id="PS50003"/>
    </source>
</evidence>
<feature type="compositionally biased region" description="Polar residues" evidence="1">
    <location>
        <begin position="494"/>
        <end position="506"/>
    </location>
</feature>
<dbReference type="SUPFAM" id="SSF50729">
    <property type="entry name" value="PH domain-like"/>
    <property type="match status" value="1"/>
</dbReference>
<name>A0A0D2ALW0_9PEZI</name>
<dbReference type="InterPro" id="IPR011993">
    <property type="entry name" value="PH-like_dom_sf"/>
</dbReference>
<organism evidence="3 4">
    <name type="scientific">Verruconis gallopava</name>
    <dbReference type="NCBI Taxonomy" id="253628"/>
    <lineage>
        <taxon>Eukaryota</taxon>
        <taxon>Fungi</taxon>
        <taxon>Dikarya</taxon>
        <taxon>Ascomycota</taxon>
        <taxon>Pezizomycotina</taxon>
        <taxon>Dothideomycetes</taxon>
        <taxon>Pleosporomycetidae</taxon>
        <taxon>Venturiales</taxon>
        <taxon>Sympoventuriaceae</taxon>
        <taxon>Verruconis</taxon>
    </lineage>
</organism>
<evidence type="ECO:0000313" key="4">
    <source>
        <dbReference type="Proteomes" id="UP000053259"/>
    </source>
</evidence>
<keyword evidence="4" id="KW-1185">Reference proteome</keyword>
<dbReference type="PROSITE" id="PS50003">
    <property type="entry name" value="PH_DOMAIN"/>
    <property type="match status" value="1"/>
</dbReference>
<dbReference type="Pfam" id="PF25381">
    <property type="entry name" value="PH_26"/>
    <property type="match status" value="1"/>
</dbReference>
<dbReference type="RefSeq" id="XP_016217324.1">
    <property type="nucleotide sequence ID" value="XM_016354312.1"/>
</dbReference>
<dbReference type="OrthoDB" id="5563754at2759"/>
<dbReference type="EMBL" id="KN847532">
    <property type="protein sequence ID" value="KIW07455.1"/>
    <property type="molecule type" value="Genomic_DNA"/>
</dbReference>
<dbReference type="GeneID" id="27309400"/>
<feature type="region of interest" description="Disordered" evidence="1">
    <location>
        <begin position="1"/>
        <end position="92"/>
    </location>
</feature>
<protein>
    <recommendedName>
        <fullName evidence="2">PH domain-containing protein</fullName>
    </recommendedName>
</protein>
<dbReference type="InterPro" id="IPR041681">
    <property type="entry name" value="PH_9"/>
</dbReference>
<evidence type="ECO:0000313" key="3">
    <source>
        <dbReference type="EMBL" id="KIW07455.1"/>
    </source>
</evidence>
<dbReference type="Proteomes" id="UP000053259">
    <property type="component" value="Unassembled WGS sequence"/>
</dbReference>